<protein>
    <recommendedName>
        <fullName evidence="3">RHS repeat-associated core domain-containing protein</fullName>
    </recommendedName>
</protein>
<dbReference type="NCBIfam" id="TIGR03696">
    <property type="entry name" value="Rhs_assc_core"/>
    <property type="match status" value="1"/>
</dbReference>
<dbReference type="InterPro" id="IPR022385">
    <property type="entry name" value="Rhs_assc_core"/>
</dbReference>
<organism evidence="1 2">
    <name type="scientific">Brumimicrobium oceani</name>
    <dbReference type="NCBI Taxonomy" id="2100725"/>
    <lineage>
        <taxon>Bacteria</taxon>
        <taxon>Pseudomonadati</taxon>
        <taxon>Bacteroidota</taxon>
        <taxon>Flavobacteriia</taxon>
        <taxon>Flavobacteriales</taxon>
        <taxon>Crocinitomicaceae</taxon>
        <taxon>Brumimicrobium</taxon>
    </lineage>
</organism>
<reference evidence="1 2" key="2">
    <citation type="submission" date="2018-05" db="EMBL/GenBank/DDBJ databases">
        <authorList>
            <person name="Lanie J.A."/>
            <person name="Ng W.-L."/>
            <person name="Kazmierczak K.M."/>
            <person name="Andrzejewski T.M."/>
            <person name="Davidsen T.M."/>
            <person name="Wayne K.J."/>
            <person name="Tettelin H."/>
            <person name="Glass J.I."/>
            <person name="Rusch D."/>
            <person name="Podicherti R."/>
            <person name="Tsui H.-C.T."/>
            <person name="Winkler M.E."/>
        </authorList>
    </citation>
    <scope>NUCLEOTIDE SEQUENCE [LARGE SCALE GENOMIC DNA]</scope>
    <source>
        <strain evidence="1 2">C305</strain>
    </source>
</reference>
<dbReference type="EMBL" id="QFRJ01000003">
    <property type="protein sequence ID" value="PWH86022.1"/>
    <property type="molecule type" value="Genomic_DNA"/>
</dbReference>
<dbReference type="RefSeq" id="WP_109358830.1">
    <property type="nucleotide sequence ID" value="NZ_QFRJ01000003.1"/>
</dbReference>
<evidence type="ECO:0008006" key="3">
    <source>
        <dbReference type="Google" id="ProtNLM"/>
    </source>
</evidence>
<proteinExistence type="predicted"/>
<accession>A0A2U2XDZ5</accession>
<gene>
    <name evidence="1" type="ORF">DIT68_05560</name>
</gene>
<evidence type="ECO:0000313" key="2">
    <source>
        <dbReference type="Proteomes" id="UP000245370"/>
    </source>
</evidence>
<keyword evidence="2" id="KW-1185">Reference proteome</keyword>
<dbReference type="AlphaFoldDB" id="A0A2U2XDZ5"/>
<evidence type="ECO:0000313" key="1">
    <source>
        <dbReference type="EMBL" id="PWH86022.1"/>
    </source>
</evidence>
<dbReference type="Proteomes" id="UP000245370">
    <property type="component" value="Unassembled WGS sequence"/>
</dbReference>
<comment type="caution">
    <text evidence="1">The sequence shown here is derived from an EMBL/GenBank/DDBJ whole genome shotgun (WGS) entry which is preliminary data.</text>
</comment>
<dbReference type="OrthoDB" id="2972467at2"/>
<reference evidence="1 2" key="1">
    <citation type="submission" date="2018-05" db="EMBL/GenBank/DDBJ databases">
        <title>Brumimicrobium oceani sp. nov., isolated from coastal sediment.</title>
        <authorList>
            <person name="Kou Y."/>
        </authorList>
    </citation>
    <scope>NUCLEOTIDE SEQUENCE [LARGE SCALE GENOMIC DNA]</scope>
    <source>
        <strain evidence="1 2">C305</strain>
    </source>
</reference>
<name>A0A2U2XDZ5_9FLAO</name>
<sequence>MGLGSYRYGFQGQEMDDEVKGEGNSVNYKYRMHDPRVGRFFSVDPLASKYPFYSPYAFSGNRVLDAVELEGLEPKMTPDKANPDKIYVASYGAITDDKVLNVYDWKAVEQTSNGVVWEMIGRTDINSVNFVDKQNLAFEPYDESKYSNSVSDMMTKRSNHISATYNSMASEAFEKGDYKQGISIYASKWDRLLKGDVGAFNASKGLDGISEVSGYFPGGGQILSTGSDLLSGYMKGALEFKLGDKDATSNSLNRGGEIIRNEIVDFGIDLTLGAKTNATTNSLIKGLRGSASNGNLESEPKQE</sequence>
<dbReference type="Gene3D" id="2.180.10.10">
    <property type="entry name" value="RHS repeat-associated core"/>
    <property type="match status" value="1"/>
</dbReference>